<evidence type="ECO:0000313" key="2">
    <source>
        <dbReference type="EMBL" id="KAG5680407.1"/>
    </source>
</evidence>
<dbReference type="OrthoDB" id="6578546at2759"/>
<reference evidence="2" key="1">
    <citation type="submission" date="2021-03" db="EMBL/GenBank/DDBJ databases">
        <title>Chromosome level genome of the anhydrobiotic midge Polypedilum vanderplanki.</title>
        <authorList>
            <person name="Yoshida Y."/>
            <person name="Kikawada T."/>
            <person name="Gusev O."/>
        </authorList>
    </citation>
    <scope>NUCLEOTIDE SEQUENCE</scope>
    <source>
        <strain evidence="2">NIAS01</strain>
        <tissue evidence="2">Whole body or cell culture</tissue>
    </source>
</reference>
<dbReference type="Gene3D" id="3.80.10.10">
    <property type="entry name" value="Ribonuclease Inhibitor"/>
    <property type="match status" value="1"/>
</dbReference>
<dbReference type="InterPro" id="IPR032675">
    <property type="entry name" value="LRR_dom_sf"/>
</dbReference>
<dbReference type="Pfam" id="PF13855">
    <property type="entry name" value="LRR_8"/>
    <property type="match status" value="1"/>
</dbReference>
<dbReference type="InterPro" id="IPR001611">
    <property type="entry name" value="Leu-rich_rpt"/>
</dbReference>
<sequence length="271" mass="32320">MFSTRSRSGKRKYIAGIVVLILAYLFIFARYQTYEYEEVIKNVKPVKVWEFIADFSKMKELNPTILDFKIIADHGNNEDWKYSVEYLEKLSHWPYWLNTNVGHFHVHKVIRDRKYVYLVESLHKTCFYGLYCLKTIGEFQITDLNNEDTLCTETVKYQCPPLLGWLCRNQQSGKSDDDVNFFYLTGANLNFFPRNLENVFKNLELIYIYDSKLIEITSEDLKPFPKLKYFRLYGNPIEVIREDLFTHNPELEVLYLENNEINHIYPKALSH</sequence>
<dbReference type="SUPFAM" id="SSF52058">
    <property type="entry name" value="L domain-like"/>
    <property type="match status" value="1"/>
</dbReference>
<feature type="transmembrane region" description="Helical" evidence="1">
    <location>
        <begin position="12"/>
        <end position="31"/>
    </location>
</feature>
<gene>
    <name evidence="2" type="ORF">PVAND_009916</name>
</gene>
<dbReference type="CDD" id="cd07812">
    <property type="entry name" value="SRPBCC"/>
    <property type="match status" value="1"/>
</dbReference>
<accession>A0A9J6CEQ7</accession>
<organism evidence="2 3">
    <name type="scientific">Polypedilum vanderplanki</name>
    <name type="common">Sleeping chironomid midge</name>
    <dbReference type="NCBI Taxonomy" id="319348"/>
    <lineage>
        <taxon>Eukaryota</taxon>
        <taxon>Metazoa</taxon>
        <taxon>Ecdysozoa</taxon>
        <taxon>Arthropoda</taxon>
        <taxon>Hexapoda</taxon>
        <taxon>Insecta</taxon>
        <taxon>Pterygota</taxon>
        <taxon>Neoptera</taxon>
        <taxon>Endopterygota</taxon>
        <taxon>Diptera</taxon>
        <taxon>Nematocera</taxon>
        <taxon>Chironomoidea</taxon>
        <taxon>Chironomidae</taxon>
        <taxon>Chironominae</taxon>
        <taxon>Polypedilum</taxon>
        <taxon>Polypedilum</taxon>
    </lineage>
</organism>
<dbReference type="Proteomes" id="UP001107558">
    <property type="component" value="Chromosome 1"/>
</dbReference>
<dbReference type="AlphaFoldDB" id="A0A9J6CEQ7"/>
<evidence type="ECO:0000256" key="1">
    <source>
        <dbReference type="SAM" id="Phobius"/>
    </source>
</evidence>
<keyword evidence="1" id="KW-1133">Transmembrane helix</keyword>
<keyword evidence="1" id="KW-0472">Membrane</keyword>
<comment type="caution">
    <text evidence="2">The sequence shown here is derived from an EMBL/GenBank/DDBJ whole genome shotgun (WGS) entry which is preliminary data.</text>
</comment>
<dbReference type="SUPFAM" id="SSF55961">
    <property type="entry name" value="Bet v1-like"/>
    <property type="match status" value="1"/>
</dbReference>
<dbReference type="EMBL" id="JADBJN010000001">
    <property type="protein sequence ID" value="KAG5680407.1"/>
    <property type="molecule type" value="Genomic_DNA"/>
</dbReference>
<keyword evidence="1" id="KW-0812">Transmembrane</keyword>
<evidence type="ECO:0000313" key="3">
    <source>
        <dbReference type="Proteomes" id="UP001107558"/>
    </source>
</evidence>
<keyword evidence="3" id="KW-1185">Reference proteome</keyword>
<protein>
    <submittedName>
        <fullName evidence="2">Uncharacterized protein</fullName>
    </submittedName>
</protein>
<name>A0A9J6CEQ7_POLVA</name>
<proteinExistence type="predicted"/>